<dbReference type="EMBL" id="MTBP01000003">
    <property type="protein sequence ID" value="POM23545.1"/>
    <property type="molecule type" value="Genomic_DNA"/>
</dbReference>
<evidence type="ECO:0000313" key="2">
    <source>
        <dbReference type="Proteomes" id="UP000242367"/>
    </source>
</evidence>
<gene>
    <name evidence="1" type="ORF">BTM25_46990</name>
</gene>
<dbReference type="RefSeq" id="WP_168212218.1">
    <property type="nucleotide sequence ID" value="NZ_MTBP01000003.1"/>
</dbReference>
<accession>A0A2P4UES7</accession>
<name>A0A2P4UES7_9ACTN</name>
<dbReference type="InterPro" id="IPR012349">
    <property type="entry name" value="Split_barrel_FMN-bd"/>
</dbReference>
<organism evidence="1 2">
    <name type="scientific">Actinomadura rubteroloni</name>
    <dbReference type="NCBI Taxonomy" id="1926885"/>
    <lineage>
        <taxon>Bacteria</taxon>
        <taxon>Bacillati</taxon>
        <taxon>Actinomycetota</taxon>
        <taxon>Actinomycetes</taxon>
        <taxon>Streptosporangiales</taxon>
        <taxon>Thermomonosporaceae</taxon>
        <taxon>Actinomadura</taxon>
    </lineage>
</organism>
<dbReference type="Gene3D" id="2.30.110.10">
    <property type="entry name" value="Electron Transport, Fmn-binding Protein, Chain A"/>
    <property type="match status" value="1"/>
</dbReference>
<dbReference type="AlphaFoldDB" id="A0A2P4UES7"/>
<dbReference type="Proteomes" id="UP000242367">
    <property type="component" value="Unassembled WGS sequence"/>
</dbReference>
<proteinExistence type="predicted"/>
<evidence type="ECO:0000313" key="1">
    <source>
        <dbReference type="EMBL" id="POM23545.1"/>
    </source>
</evidence>
<dbReference type="SUPFAM" id="SSF50475">
    <property type="entry name" value="FMN-binding split barrel"/>
    <property type="match status" value="1"/>
</dbReference>
<dbReference type="InterPro" id="IPR024747">
    <property type="entry name" value="Pyridox_Oxase-rel"/>
</dbReference>
<keyword evidence="2" id="KW-1185">Reference proteome</keyword>
<comment type="caution">
    <text evidence="1">The sequence shown here is derived from an EMBL/GenBank/DDBJ whole genome shotgun (WGS) entry which is preliminary data.</text>
</comment>
<dbReference type="Pfam" id="PF12900">
    <property type="entry name" value="Pyridox_ox_2"/>
    <property type="match status" value="1"/>
</dbReference>
<reference evidence="1 2" key="1">
    <citation type="journal article" date="2017" name="Chemistry">
        <title>Isolation, Biosynthesis and Chemical Modifications of Rubterolones A-F: Rare Tropolone Alkaloids from Actinomadura sp. 5-2.</title>
        <authorList>
            <person name="Guo H."/>
            <person name="Benndorf R."/>
            <person name="Leichnitz D."/>
            <person name="Klassen J.L."/>
            <person name="Vollmers J."/>
            <person name="Gorls H."/>
            <person name="Steinacker M."/>
            <person name="Weigel C."/>
            <person name="Dahse H.M."/>
            <person name="Kaster A.K."/>
            <person name="de Beer Z.W."/>
            <person name="Poulsen M."/>
            <person name="Beemelmanns C."/>
        </authorList>
    </citation>
    <scope>NUCLEOTIDE SEQUENCE [LARGE SCALE GENOMIC DNA]</scope>
    <source>
        <strain evidence="1 2">5-2</strain>
    </source>
</reference>
<sequence>MNTNGDGRGVLGREECLALLRAAPPGRTGRIVFTDHALPAVEPAAFTVDGDGVVVRTVPGSRLERAVLGAVVAFQVDEYDAAAGGWTVTLVGLGRAVPGPSGVRISGEHVTGRRFAPAAERPHEEAS</sequence>
<protein>
    <submittedName>
        <fullName evidence="1">Pyridoxamine 5'-phosphate oxidase</fullName>
    </submittedName>
</protein>